<proteinExistence type="predicted"/>
<name>A0A8X6PSQ0_NEPPI</name>
<sequence>MLPRPPSDEYRFCYMLTAAMDLSQHSAFVPVLDVWKLVGPVISIRPQRRAWKWHLSYSDLTDEMPEVFIISIGQ</sequence>
<gene>
    <name evidence="1" type="ORF">NPIL_497291</name>
</gene>
<protein>
    <submittedName>
        <fullName evidence="1">Uncharacterized protein</fullName>
    </submittedName>
</protein>
<organism evidence="1 2">
    <name type="scientific">Nephila pilipes</name>
    <name type="common">Giant wood spider</name>
    <name type="synonym">Nephila maculata</name>
    <dbReference type="NCBI Taxonomy" id="299642"/>
    <lineage>
        <taxon>Eukaryota</taxon>
        <taxon>Metazoa</taxon>
        <taxon>Ecdysozoa</taxon>
        <taxon>Arthropoda</taxon>
        <taxon>Chelicerata</taxon>
        <taxon>Arachnida</taxon>
        <taxon>Araneae</taxon>
        <taxon>Araneomorphae</taxon>
        <taxon>Entelegynae</taxon>
        <taxon>Araneoidea</taxon>
        <taxon>Nephilidae</taxon>
        <taxon>Nephila</taxon>
    </lineage>
</organism>
<dbReference type="AlphaFoldDB" id="A0A8X6PSQ0"/>
<reference evidence="1" key="1">
    <citation type="submission" date="2020-08" db="EMBL/GenBank/DDBJ databases">
        <title>Multicomponent nature underlies the extraordinary mechanical properties of spider dragline silk.</title>
        <authorList>
            <person name="Kono N."/>
            <person name="Nakamura H."/>
            <person name="Mori M."/>
            <person name="Yoshida Y."/>
            <person name="Ohtoshi R."/>
            <person name="Malay A.D."/>
            <person name="Moran D.A.P."/>
            <person name="Tomita M."/>
            <person name="Numata K."/>
            <person name="Arakawa K."/>
        </authorList>
    </citation>
    <scope>NUCLEOTIDE SEQUENCE</scope>
</reference>
<dbReference type="Proteomes" id="UP000887013">
    <property type="component" value="Unassembled WGS sequence"/>
</dbReference>
<evidence type="ECO:0000313" key="2">
    <source>
        <dbReference type="Proteomes" id="UP000887013"/>
    </source>
</evidence>
<comment type="caution">
    <text evidence="1">The sequence shown here is derived from an EMBL/GenBank/DDBJ whole genome shotgun (WGS) entry which is preliminary data.</text>
</comment>
<keyword evidence="2" id="KW-1185">Reference proteome</keyword>
<evidence type="ECO:0000313" key="1">
    <source>
        <dbReference type="EMBL" id="GFT79437.1"/>
    </source>
</evidence>
<accession>A0A8X6PSQ0</accession>
<dbReference type="EMBL" id="BMAW01118382">
    <property type="protein sequence ID" value="GFT79437.1"/>
    <property type="molecule type" value="Genomic_DNA"/>
</dbReference>